<sequence length="69" mass="7808">MAVCTCPCRSLLVGLALLVSALPPLEAWDADLELLDLVEEIPQNFYQFLSLDQLVAIYEVLKDEERRSK</sequence>
<gene>
    <name evidence="2" type="primary">Dnajc1_1</name>
    <name evidence="2" type="ORF">EYF80_063093</name>
</gene>
<proteinExistence type="predicted"/>
<comment type="caution">
    <text evidence="2">The sequence shown here is derived from an EMBL/GenBank/DDBJ whole genome shotgun (WGS) entry which is preliminary data.</text>
</comment>
<evidence type="ECO:0000256" key="1">
    <source>
        <dbReference type="SAM" id="SignalP"/>
    </source>
</evidence>
<organism evidence="2 3">
    <name type="scientific">Liparis tanakae</name>
    <name type="common">Tanaka's snailfish</name>
    <dbReference type="NCBI Taxonomy" id="230148"/>
    <lineage>
        <taxon>Eukaryota</taxon>
        <taxon>Metazoa</taxon>
        <taxon>Chordata</taxon>
        <taxon>Craniata</taxon>
        <taxon>Vertebrata</taxon>
        <taxon>Euteleostomi</taxon>
        <taxon>Actinopterygii</taxon>
        <taxon>Neopterygii</taxon>
        <taxon>Teleostei</taxon>
        <taxon>Neoteleostei</taxon>
        <taxon>Acanthomorphata</taxon>
        <taxon>Eupercaria</taxon>
        <taxon>Perciformes</taxon>
        <taxon>Cottioidei</taxon>
        <taxon>Cottales</taxon>
        <taxon>Liparidae</taxon>
        <taxon>Liparis</taxon>
    </lineage>
</organism>
<name>A0A4Z2ED51_9TELE</name>
<dbReference type="AlphaFoldDB" id="A0A4Z2ED51"/>
<accession>A0A4Z2ED51</accession>
<protein>
    <submittedName>
        <fullName evidence="2">DnaJ subfamily C member 1</fullName>
    </submittedName>
</protein>
<keyword evidence="3" id="KW-1185">Reference proteome</keyword>
<evidence type="ECO:0000313" key="2">
    <source>
        <dbReference type="EMBL" id="TNN26769.1"/>
    </source>
</evidence>
<feature type="chain" id="PRO_5021496547" evidence="1">
    <location>
        <begin position="28"/>
        <end position="69"/>
    </location>
</feature>
<dbReference type="Proteomes" id="UP000314294">
    <property type="component" value="Unassembled WGS sequence"/>
</dbReference>
<dbReference type="EMBL" id="SRLO01009530">
    <property type="protein sequence ID" value="TNN26769.1"/>
    <property type="molecule type" value="Genomic_DNA"/>
</dbReference>
<evidence type="ECO:0000313" key="3">
    <source>
        <dbReference type="Proteomes" id="UP000314294"/>
    </source>
</evidence>
<feature type="signal peptide" evidence="1">
    <location>
        <begin position="1"/>
        <end position="27"/>
    </location>
</feature>
<reference evidence="2 3" key="1">
    <citation type="submission" date="2019-03" db="EMBL/GenBank/DDBJ databases">
        <title>First draft genome of Liparis tanakae, snailfish: a comprehensive survey of snailfish specific genes.</title>
        <authorList>
            <person name="Kim W."/>
            <person name="Song I."/>
            <person name="Jeong J.-H."/>
            <person name="Kim D."/>
            <person name="Kim S."/>
            <person name="Ryu S."/>
            <person name="Song J.Y."/>
            <person name="Lee S.K."/>
        </authorList>
    </citation>
    <scope>NUCLEOTIDE SEQUENCE [LARGE SCALE GENOMIC DNA]</scope>
    <source>
        <tissue evidence="2">Muscle</tissue>
    </source>
</reference>
<keyword evidence="1" id="KW-0732">Signal</keyword>